<dbReference type="AlphaFoldDB" id="A0A0L0RZX9"/>
<name>A0A0L0RZX9_ALLM3</name>
<dbReference type="VEuPathDB" id="FungiDB:AMAG_17810"/>
<evidence type="ECO:0000313" key="2">
    <source>
        <dbReference type="EMBL" id="KNE55705.1"/>
    </source>
</evidence>
<dbReference type="Proteomes" id="UP000054350">
    <property type="component" value="Unassembled WGS sequence"/>
</dbReference>
<dbReference type="PANTHER" id="PTHR15555:SF0">
    <property type="entry name" value="ZINC FINGER HIT DOMAIN-CONTAINING PROTEIN 2"/>
    <property type="match status" value="1"/>
</dbReference>
<reference evidence="2 3" key="1">
    <citation type="submission" date="2009-11" db="EMBL/GenBank/DDBJ databases">
        <title>Annotation of Allomyces macrogynus ATCC 38327.</title>
        <authorList>
            <consortium name="The Broad Institute Genome Sequencing Platform"/>
            <person name="Russ C."/>
            <person name="Cuomo C."/>
            <person name="Burger G."/>
            <person name="Gray M.W."/>
            <person name="Holland P.W.H."/>
            <person name="King N."/>
            <person name="Lang F.B.F."/>
            <person name="Roger A.J."/>
            <person name="Ruiz-Trillo I."/>
            <person name="Young S.K."/>
            <person name="Zeng Q."/>
            <person name="Gargeya S."/>
            <person name="Fitzgerald M."/>
            <person name="Haas B."/>
            <person name="Abouelleil A."/>
            <person name="Alvarado L."/>
            <person name="Arachchi H.M."/>
            <person name="Berlin A."/>
            <person name="Chapman S.B."/>
            <person name="Gearin G."/>
            <person name="Goldberg J."/>
            <person name="Griggs A."/>
            <person name="Gujja S."/>
            <person name="Hansen M."/>
            <person name="Heiman D."/>
            <person name="Howarth C."/>
            <person name="Larimer J."/>
            <person name="Lui A."/>
            <person name="MacDonald P.J.P."/>
            <person name="McCowen C."/>
            <person name="Montmayeur A."/>
            <person name="Murphy C."/>
            <person name="Neiman D."/>
            <person name="Pearson M."/>
            <person name="Priest M."/>
            <person name="Roberts A."/>
            <person name="Saif S."/>
            <person name="Shea T."/>
            <person name="Sisk P."/>
            <person name="Stolte C."/>
            <person name="Sykes S."/>
            <person name="Wortman J."/>
            <person name="Nusbaum C."/>
            <person name="Birren B."/>
        </authorList>
    </citation>
    <scope>NUCLEOTIDE SEQUENCE [LARGE SCALE GENOMIC DNA]</scope>
    <source>
        <strain evidence="2 3">ATCC 38327</strain>
    </source>
</reference>
<protein>
    <submittedName>
        <fullName evidence="2">Uncharacterized protein</fullName>
    </submittedName>
</protein>
<dbReference type="PANTHER" id="PTHR15555">
    <property type="entry name" value="ZINC FINGER HIT DOMAIN CONTAINING PROTEIN 2 PROTEIN FON -RELATED"/>
    <property type="match status" value="1"/>
</dbReference>
<feature type="compositionally biased region" description="Low complexity" evidence="1">
    <location>
        <begin position="157"/>
        <end position="167"/>
    </location>
</feature>
<dbReference type="STRING" id="578462.A0A0L0RZX9"/>
<dbReference type="InterPro" id="IPR039646">
    <property type="entry name" value="ZNHIT2"/>
</dbReference>
<proteinExistence type="predicted"/>
<dbReference type="EMBL" id="GG745329">
    <property type="protein sequence ID" value="KNE55705.1"/>
    <property type="molecule type" value="Genomic_DNA"/>
</dbReference>
<dbReference type="OrthoDB" id="10446199at2759"/>
<evidence type="ECO:0000256" key="1">
    <source>
        <dbReference type="SAM" id="MobiDB-lite"/>
    </source>
</evidence>
<evidence type="ECO:0000313" key="3">
    <source>
        <dbReference type="Proteomes" id="UP000054350"/>
    </source>
</evidence>
<accession>A0A0L0RZX9</accession>
<sequence>MIVCIFCPQSLSVLYCQHLCSEAWAVTSTHRRFRYLTSDQVAIMTSSTLSSAGLGAIYSIKHSNRLFDQQLQDAIQAQGRAVSSAVTVANPTSESNLADLIPLWEPWWPTLREMDNSSAAKQDRPSILVLHDEVNPPAPLLLIDAEQGPAFMKNAISAAPPRQSSASHSRRSGKSSFDPDSALCINLLDVLLTYATLARLLRGDLVSDALAVCQAAWALSPVLAATLQDFEYEGIEEWVETAMETAKKNPSYYLSRDRLPLVLADAVALFSNLDTASRAIKHLCEPFARISGDPAAAPAVLRVVSQPVATERALGRHRRRAAVTARRLRFYGEYVEWLVTDPEGQEEHARVVQLLCRKPAVKVGPDAGSFAVQTVGGEDSQDEKSADGGVLSVFEALSLTKSGGSSVMRNLLIEML</sequence>
<gene>
    <name evidence="2" type="ORF">AMAG_17810</name>
</gene>
<feature type="region of interest" description="Disordered" evidence="1">
    <location>
        <begin position="157"/>
        <end position="177"/>
    </location>
</feature>
<keyword evidence="3" id="KW-1185">Reference proteome</keyword>
<organism evidence="2 3">
    <name type="scientific">Allomyces macrogynus (strain ATCC 38327)</name>
    <name type="common">Allomyces javanicus var. macrogynus</name>
    <dbReference type="NCBI Taxonomy" id="578462"/>
    <lineage>
        <taxon>Eukaryota</taxon>
        <taxon>Fungi</taxon>
        <taxon>Fungi incertae sedis</taxon>
        <taxon>Blastocladiomycota</taxon>
        <taxon>Blastocladiomycetes</taxon>
        <taxon>Blastocladiales</taxon>
        <taxon>Blastocladiaceae</taxon>
        <taxon>Allomyces</taxon>
    </lineage>
</organism>
<reference evidence="3" key="2">
    <citation type="submission" date="2009-11" db="EMBL/GenBank/DDBJ databases">
        <title>The Genome Sequence of Allomyces macrogynus strain ATCC 38327.</title>
        <authorList>
            <consortium name="The Broad Institute Genome Sequencing Platform"/>
            <person name="Russ C."/>
            <person name="Cuomo C."/>
            <person name="Shea T."/>
            <person name="Young S.K."/>
            <person name="Zeng Q."/>
            <person name="Koehrsen M."/>
            <person name="Haas B."/>
            <person name="Borodovsky M."/>
            <person name="Guigo R."/>
            <person name="Alvarado L."/>
            <person name="Berlin A."/>
            <person name="Borenstein D."/>
            <person name="Chen Z."/>
            <person name="Engels R."/>
            <person name="Freedman E."/>
            <person name="Gellesch M."/>
            <person name="Goldberg J."/>
            <person name="Griggs A."/>
            <person name="Gujja S."/>
            <person name="Heiman D."/>
            <person name="Hepburn T."/>
            <person name="Howarth C."/>
            <person name="Jen D."/>
            <person name="Larson L."/>
            <person name="Lewis B."/>
            <person name="Mehta T."/>
            <person name="Park D."/>
            <person name="Pearson M."/>
            <person name="Roberts A."/>
            <person name="Saif S."/>
            <person name="Shenoy N."/>
            <person name="Sisk P."/>
            <person name="Stolte C."/>
            <person name="Sykes S."/>
            <person name="Walk T."/>
            <person name="White J."/>
            <person name="Yandava C."/>
            <person name="Burger G."/>
            <person name="Gray M.W."/>
            <person name="Holland P.W.H."/>
            <person name="King N."/>
            <person name="Lang F.B.F."/>
            <person name="Roger A.J."/>
            <person name="Ruiz-Trillo I."/>
            <person name="Lander E."/>
            <person name="Nusbaum C."/>
        </authorList>
    </citation>
    <scope>NUCLEOTIDE SEQUENCE [LARGE SCALE GENOMIC DNA]</scope>
    <source>
        <strain evidence="3">ATCC 38327</strain>
    </source>
</reference>
<dbReference type="EMBL" id="GG745329">
    <property type="protein sequence ID" value="KNE55706.1"/>
    <property type="molecule type" value="Genomic_DNA"/>
</dbReference>